<comment type="caution">
    <text evidence="2">The sequence shown here is derived from an EMBL/GenBank/DDBJ whole genome shotgun (WGS) entry which is preliminary data.</text>
</comment>
<evidence type="ECO:0000313" key="3">
    <source>
        <dbReference type="Proteomes" id="UP000784294"/>
    </source>
</evidence>
<dbReference type="Proteomes" id="UP000784294">
    <property type="component" value="Unassembled WGS sequence"/>
</dbReference>
<proteinExistence type="predicted"/>
<organism evidence="2 3">
    <name type="scientific">Protopolystoma xenopodis</name>
    <dbReference type="NCBI Taxonomy" id="117903"/>
    <lineage>
        <taxon>Eukaryota</taxon>
        <taxon>Metazoa</taxon>
        <taxon>Spiralia</taxon>
        <taxon>Lophotrochozoa</taxon>
        <taxon>Platyhelminthes</taxon>
        <taxon>Monogenea</taxon>
        <taxon>Polyopisthocotylea</taxon>
        <taxon>Polystomatidea</taxon>
        <taxon>Polystomatidae</taxon>
        <taxon>Protopolystoma</taxon>
    </lineage>
</organism>
<keyword evidence="1" id="KW-0472">Membrane</keyword>
<accession>A0A3S5AH09</accession>
<gene>
    <name evidence="2" type="ORF">PXEA_LOCUS30343</name>
</gene>
<sequence length="162" mass="17605">MASYVPKVSKAVVLISSIMTPTSLLLGLLDGGLPYARQRIHNEKIARQLHVITSRVFKVPLSERPVPVVADVASERKRCSICPQKKDRTTNSVCLQHMLNYSSLKVAGSGACTCWKKTKPMTRQPLRDGSNGDGSCELVAVVRHVGASSHSPQQKWVGLGSL</sequence>
<feature type="transmembrane region" description="Helical" evidence="1">
    <location>
        <begin position="12"/>
        <end position="29"/>
    </location>
</feature>
<keyword evidence="1" id="KW-1133">Transmembrane helix</keyword>
<dbReference type="AlphaFoldDB" id="A0A3S5AH09"/>
<name>A0A3S5AH09_9PLAT</name>
<reference evidence="2" key="1">
    <citation type="submission" date="2018-11" db="EMBL/GenBank/DDBJ databases">
        <authorList>
            <consortium name="Pathogen Informatics"/>
        </authorList>
    </citation>
    <scope>NUCLEOTIDE SEQUENCE</scope>
</reference>
<dbReference type="EMBL" id="CAAALY010253505">
    <property type="protein sequence ID" value="VEL36903.1"/>
    <property type="molecule type" value="Genomic_DNA"/>
</dbReference>
<evidence type="ECO:0000313" key="2">
    <source>
        <dbReference type="EMBL" id="VEL36903.1"/>
    </source>
</evidence>
<protein>
    <submittedName>
        <fullName evidence="2">Uncharacterized protein</fullName>
    </submittedName>
</protein>
<keyword evidence="1" id="KW-0812">Transmembrane</keyword>
<keyword evidence="3" id="KW-1185">Reference proteome</keyword>
<evidence type="ECO:0000256" key="1">
    <source>
        <dbReference type="SAM" id="Phobius"/>
    </source>
</evidence>